<evidence type="ECO:0000313" key="2">
    <source>
        <dbReference type="Proteomes" id="UP000318741"/>
    </source>
</evidence>
<evidence type="ECO:0000313" key="1">
    <source>
        <dbReference type="EMBL" id="QDT14302.1"/>
    </source>
</evidence>
<dbReference type="PROSITE" id="PS51257">
    <property type="entry name" value="PROKAR_LIPOPROTEIN"/>
    <property type="match status" value="1"/>
</dbReference>
<accession>A0A517P4I4</accession>
<protein>
    <recommendedName>
        <fullName evidence="3">SHOCT domain-containing protein</fullName>
    </recommendedName>
</protein>
<proteinExistence type="predicted"/>
<sequence length="81" mass="8767">MLRRRLHRGGLALALAAAPLLGTGCISLGEWDFSRRPAPTIGQQLLDLKAARDGGAISDEEYETKRFQLLHPDGSGAVRIN</sequence>
<dbReference type="AlphaFoldDB" id="A0A517P4I4"/>
<reference evidence="1 2" key="1">
    <citation type="submission" date="2019-02" db="EMBL/GenBank/DDBJ databases">
        <title>Deep-cultivation of Planctomycetes and their phenomic and genomic characterization uncovers novel biology.</title>
        <authorList>
            <person name="Wiegand S."/>
            <person name="Jogler M."/>
            <person name="Boedeker C."/>
            <person name="Pinto D."/>
            <person name="Vollmers J."/>
            <person name="Rivas-Marin E."/>
            <person name="Kohn T."/>
            <person name="Peeters S.H."/>
            <person name="Heuer A."/>
            <person name="Rast P."/>
            <person name="Oberbeckmann S."/>
            <person name="Bunk B."/>
            <person name="Jeske O."/>
            <person name="Meyerdierks A."/>
            <person name="Storesund J.E."/>
            <person name="Kallscheuer N."/>
            <person name="Luecker S."/>
            <person name="Lage O.M."/>
            <person name="Pohl T."/>
            <person name="Merkel B.J."/>
            <person name="Hornburger P."/>
            <person name="Mueller R.-W."/>
            <person name="Bruemmer F."/>
            <person name="Labrenz M."/>
            <person name="Spormann A.M."/>
            <person name="Op den Camp H."/>
            <person name="Overmann J."/>
            <person name="Amann R."/>
            <person name="Jetten M.S.M."/>
            <person name="Mascher T."/>
            <person name="Medema M.H."/>
            <person name="Devos D.P."/>
            <person name="Kaster A.-K."/>
            <person name="Ovreas L."/>
            <person name="Rohde M."/>
            <person name="Galperin M.Y."/>
            <person name="Jogler C."/>
        </authorList>
    </citation>
    <scope>NUCLEOTIDE SEQUENCE [LARGE SCALE GENOMIC DNA]</scope>
    <source>
        <strain evidence="1 2">CA12</strain>
    </source>
</reference>
<name>A0A517P4I4_9PLAN</name>
<dbReference type="RefSeq" id="WP_145357023.1">
    <property type="nucleotide sequence ID" value="NZ_CP036265.1"/>
</dbReference>
<keyword evidence="2" id="KW-1185">Reference proteome</keyword>
<dbReference type="EMBL" id="CP036265">
    <property type="protein sequence ID" value="QDT14302.1"/>
    <property type="molecule type" value="Genomic_DNA"/>
</dbReference>
<dbReference type="KEGG" id="acaf:CA12_03740"/>
<organism evidence="1 2">
    <name type="scientific">Alienimonas californiensis</name>
    <dbReference type="NCBI Taxonomy" id="2527989"/>
    <lineage>
        <taxon>Bacteria</taxon>
        <taxon>Pseudomonadati</taxon>
        <taxon>Planctomycetota</taxon>
        <taxon>Planctomycetia</taxon>
        <taxon>Planctomycetales</taxon>
        <taxon>Planctomycetaceae</taxon>
        <taxon>Alienimonas</taxon>
    </lineage>
</organism>
<dbReference type="OrthoDB" id="254972at2"/>
<dbReference type="Proteomes" id="UP000318741">
    <property type="component" value="Chromosome"/>
</dbReference>
<gene>
    <name evidence="1" type="ORF">CA12_03740</name>
</gene>
<evidence type="ECO:0008006" key="3">
    <source>
        <dbReference type="Google" id="ProtNLM"/>
    </source>
</evidence>